<dbReference type="EMBL" id="CP013747">
    <property type="protein sequence ID" value="ALV42699.1"/>
    <property type="molecule type" value="Genomic_DNA"/>
</dbReference>
<dbReference type="RefSeq" id="WP_058931783.1">
    <property type="nucleotide sequence ID" value="NZ_CP013747.1"/>
</dbReference>
<dbReference type="InterPro" id="IPR009100">
    <property type="entry name" value="AcylCoA_DH/oxidase_NM_dom_sf"/>
</dbReference>
<evidence type="ECO:0000259" key="2">
    <source>
        <dbReference type="Pfam" id="PF08028"/>
    </source>
</evidence>
<dbReference type="InterPro" id="IPR037069">
    <property type="entry name" value="AcylCoA_DH/ox_N_sf"/>
</dbReference>
<dbReference type="GO" id="GO:0005737">
    <property type="term" value="C:cytoplasm"/>
    <property type="evidence" value="ECO:0007669"/>
    <property type="project" value="TreeGrafter"/>
</dbReference>
<dbReference type="SUPFAM" id="SSF56645">
    <property type="entry name" value="Acyl-CoA dehydrogenase NM domain-like"/>
    <property type="match status" value="1"/>
</dbReference>
<dbReference type="Proteomes" id="UP000065151">
    <property type="component" value="Chromosome"/>
</dbReference>
<evidence type="ECO:0000256" key="1">
    <source>
        <dbReference type="ARBA" id="ARBA00023002"/>
    </source>
</evidence>
<dbReference type="GO" id="GO:0033539">
    <property type="term" value="P:fatty acid beta-oxidation using acyl-CoA dehydrogenase"/>
    <property type="evidence" value="ECO:0007669"/>
    <property type="project" value="TreeGrafter"/>
</dbReference>
<protein>
    <submittedName>
        <fullName evidence="3">Hydroxylase</fullName>
    </submittedName>
</protein>
<dbReference type="Gene3D" id="1.10.540.10">
    <property type="entry name" value="Acyl-CoA dehydrogenase/oxidase, N-terminal domain"/>
    <property type="match status" value="1"/>
</dbReference>
<feature type="domain" description="Acyl-CoA dehydrogenase C-terminal" evidence="2">
    <location>
        <begin position="248"/>
        <end position="379"/>
    </location>
</feature>
<dbReference type="PANTHER" id="PTHR48083:SF19">
    <property type="entry name" value="FLAVIN-DEPENDENT MONOOXYGENASE, OXYGENASE SUBUNIT HSAA"/>
    <property type="match status" value="1"/>
</dbReference>
<dbReference type="PIRSF" id="PIRSF016578">
    <property type="entry name" value="HsaA"/>
    <property type="match status" value="1"/>
</dbReference>
<dbReference type="SUPFAM" id="SSF47203">
    <property type="entry name" value="Acyl-CoA dehydrogenase C-terminal domain-like"/>
    <property type="match status" value="1"/>
</dbReference>
<dbReference type="InterPro" id="IPR046373">
    <property type="entry name" value="Acyl-CoA_Oxase/DH_mid-dom_sf"/>
</dbReference>
<evidence type="ECO:0000313" key="4">
    <source>
        <dbReference type="Proteomes" id="UP000065151"/>
    </source>
</evidence>
<proteinExistence type="predicted"/>
<dbReference type="Pfam" id="PF08028">
    <property type="entry name" value="Acyl-CoA_dh_2"/>
    <property type="match status" value="1"/>
</dbReference>
<dbReference type="GO" id="GO:0050660">
    <property type="term" value="F:flavin adenine dinucleotide binding"/>
    <property type="evidence" value="ECO:0007669"/>
    <property type="project" value="InterPro"/>
</dbReference>
<dbReference type="InterPro" id="IPR050741">
    <property type="entry name" value="Acyl-CoA_dehydrogenase"/>
</dbReference>
<dbReference type="InterPro" id="IPR013107">
    <property type="entry name" value="Acyl-CoA_DH_C"/>
</dbReference>
<gene>
    <name evidence="3" type="ORF">AU252_17325</name>
</gene>
<sequence>MNAGASTLSDLAVKDAVARVEAVADELEAGADESEKLGKLSDRSVSAIKSAGLMRLLQPKEHGGDEAHPAEFGEAVMAAASHCGASGWVAGVVGVHPWEIALMDPRVGEEVWGENQDTWVSSPYTPQGIADPVDGGYILNGRWQFSSGTDHSDWVFLGAITGDGTGRPAAAPKYLHVILPRTDYEIIQDSWNVIGLEGTGSKDVVVKGAFIPTYRTLVHEDVQSGAAAERTGRTETLYRLPFNVLFPLGISSAVIGIAEGALGLHLAYQRKRSNAGGVQIKSDPYSMFAISEAAAEIAASRSNLLDGVTKAYAHVEAGTPVSAVQTAEVRRNQIQSAWRAVRAVDEIFARSGGNAGRRDNPLQRFWRDAHMGLQHFIHVPGQVFHATALLEMGLELPENLRGAV</sequence>
<dbReference type="PANTHER" id="PTHR48083">
    <property type="entry name" value="MEDIUM-CHAIN SPECIFIC ACYL-COA DEHYDROGENASE, MITOCHONDRIAL-RELATED"/>
    <property type="match status" value="1"/>
</dbReference>
<keyword evidence="1" id="KW-0560">Oxidoreductase</keyword>
<evidence type="ECO:0000313" key="3">
    <source>
        <dbReference type="EMBL" id="ALV42699.1"/>
    </source>
</evidence>
<dbReference type="AlphaFoldDB" id="A0A0U3QMF1"/>
<organism evidence="3">
    <name type="scientific">Pseudarthrobacter sulfonivorans</name>
    <dbReference type="NCBI Taxonomy" id="121292"/>
    <lineage>
        <taxon>Bacteria</taxon>
        <taxon>Bacillati</taxon>
        <taxon>Actinomycetota</taxon>
        <taxon>Actinomycetes</taxon>
        <taxon>Micrococcales</taxon>
        <taxon>Micrococcaceae</taxon>
        <taxon>Pseudarthrobacter</taxon>
    </lineage>
</organism>
<dbReference type="Gene3D" id="1.20.140.10">
    <property type="entry name" value="Butyryl-CoA Dehydrogenase, subunit A, domain 3"/>
    <property type="match status" value="1"/>
</dbReference>
<dbReference type="InterPro" id="IPR036250">
    <property type="entry name" value="AcylCo_DH-like_C"/>
</dbReference>
<dbReference type="GO" id="GO:0016712">
    <property type="term" value="F:oxidoreductase activity, acting on paired donors, with incorporation or reduction of molecular oxygen, reduced flavin or flavoprotein as one donor, and incorporation of one atom of oxygen"/>
    <property type="evidence" value="ECO:0007669"/>
    <property type="project" value="TreeGrafter"/>
</dbReference>
<reference evidence="3 4" key="1">
    <citation type="submission" date="2015-12" db="EMBL/GenBank/DDBJ databases">
        <authorList>
            <person name="Shamseldin A."/>
            <person name="Moawad H."/>
            <person name="Abd El-Rahim W.M."/>
            <person name="Sadowsky M.J."/>
        </authorList>
    </citation>
    <scope>NUCLEOTIDE SEQUENCE [LARGE SCALE GENOMIC DNA]</scope>
    <source>
        <strain evidence="3 4">Ar51</strain>
    </source>
</reference>
<dbReference type="KEGG" id="psul:AU252_17325"/>
<accession>A0A0U3QMF1</accession>
<dbReference type="STRING" id="121292.AU252_17325"/>
<name>A0A0U3QMF1_9MICC</name>
<dbReference type="Gene3D" id="2.40.110.10">
    <property type="entry name" value="Butyryl-CoA Dehydrogenase, subunit A, domain 2"/>
    <property type="match status" value="1"/>
</dbReference>
<dbReference type="GO" id="GO:0003995">
    <property type="term" value="F:acyl-CoA dehydrogenase activity"/>
    <property type="evidence" value="ECO:0007669"/>
    <property type="project" value="TreeGrafter"/>
</dbReference>